<organism evidence="1 2">
    <name type="scientific">Coptis chinensis</name>
    <dbReference type="NCBI Taxonomy" id="261450"/>
    <lineage>
        <taxon>Eukaryota</taxon>
        <taxon>Viridiplantae</taxon>
        <taxon>Streptophyta</taxon>
        <taxon>Embryophyta</taxon>
        <taxon>Tracheophyta</taxon>
        <taxon>Spermatophyta</taxon>
        <taxon>Magnoliopsida</taxon>
        <taxon>Ranunculales</taxon>
        <taxon>Ranunculaceae</taxon>
        <taxon>Coptidoideae</taxon>
        <taxon>Coptis</taxon>
    </lineage>
</organism>
<accession>A0A835HQC3</accession>
<dbReference type="Proteomes" id="UP000631114">
    <property type="component" value="Unassembled WGS sequence"/>
</dbReference>
<dbReference type="EMBL" id="JADFTS010000006">
    <property type="protein sequence ID" value="KAF9602397.1"/>
    <property type="molecule type" value="Genomic_DNA"/>
</dbReference>
<gene>
    <name evidence="1" type="ORF">IFM89_027526</name>
</gene>
<proteinExistence type="predicted"/>
<protein>
    <submittedName>
        <fullName evidence="1">Uncharacterized protein</fullName>
    </submittedName>
</protein>
<reference evidence="1 2" key="1">
    <citation type="submission" date="2020-10" db="EMBL/GenBank/DDBJ databases">
        <title>The Coptis chinensis genome and diversification of protoberbering-type alkaloids.</title>
        <authorList>
            <person name="Wang B."/>
            <person name="Shu S."/>
            <person name="Song C."/>
            <person name="Liu Y."/>
        </authorList>
    </citation>
    <scope>NUCLEOTIDE SEQUENCE [LARGE SCALE GENOMIC DNA]</scope>
    <source>
        <strain evidence="1">HL-2020</strain>
        <tissue evidence="1">Leaf</tissue>
    </source>
</reference>
<sequence length="176" mass="20052">MSTIGNLCNRCDESNHSSNNCCWLSTPCCFRKCGRSRILKQSRQSHSLGQFFLTCRICRDFQWLEDARASSMVSLESLRCRKANCLGVRKVNTSKKENVNEGKKFVNCTECGSDFQWYKELLMNNIESASTSSSSPASSSSSSKIDEIKRDKKVKITFEIEDNGLAKEFQFHCKIR</sequence>
<keyword evidence="2" id="KW-1185">Reference proteome</keyword>
<evidence type="ECO:0000313" key="2">
    <source>
        <dbReference type="Proteomes" id="UP000631114"/>
    </source>
</evidence>
<evidence type="ECO:0000313" key="1">
    <source>
        <dbReference type="EMBL" id="KAF9602397.1"/>
    </source>
</evidence>
<comment type="caution">
    <text evidence="1">The sequence shown here is derived from an EMBL/GenBank/DDBJ whole genome shotgun (WGS) entry which is preliminary data.</text>
</comment>
<name>A0A835HQC3_9MAGN</name>
<dbReference type="AlphaFoldDB" id="A0A835HQC3"/>